<reference evidence="1" key="1">
    <citation type="submission" date="2022-11" db="EMBL/GenBank/DDBJ databases">
        <title>Refractory cell wall polysaccharides provide important carbon source for microbial heterotrophs in the hadal ocean.</title>
        <authorList>
            <person name="Zhu X."/>
        </authorList>
    </citation>
    <scope>NUCLEOTIDE SEQUENCE</scope>
    <source>
        <strain evidence="1">MTRN7</strain>
    </source>
</reference>
<evidence type="ECO:0000313" key="2">
    <source>
        <dbReference type="Proteomes" id="UP001149142"/>
    </source>
</evidence>
<proteinExistence type="predicted"/>
<organism evidence="1 2">
    <name type="scientific">Mesoflavibacter profundi</name>
    <dbReference type="NCBI Taxonomy" id="2708110"/>
    <lineage>
        <taxon>Bacteria</taxon>
        <taxon>Pseudomonadati</taxon>
        <taxon>Bacteroidota</taxon>
        <taxon>Flavobacteriia</taxon>
        <taxon>Flavobacteriales</taxon>
        <taxon>Flavobacteriaceae</taxon>
        <taxon>Mesoflavibacter</taxon>
    </lineage>
</organism>
<dbReference type="Proteomes" id="UP001149142">
    <property type="component" value="Unassembled WGS sequence"/>
</dbReference>
<protein>
    <submittedName>
        <fullName evidence="1">Uncharacterized protein</fullName>
    </submittedName>
</protein>
<name>A0ABT4S0Z0_9FLAO</name>
<dbReference type="EMBL" id="JAPFGC010000002">
    <property type="protein sequence ID" value="MDA0177744.1"/>
    <property type="molecule type" value="Genomic_DNA"/>
</dbReference>
<sequence>MRKANVTTNKTNGLFCNLFGHHFEVSKNVTYHVKEYKCSKCGKEMTTNSNGFLTELTPKFREINKVLSKIHNNKLTRLAKQKKLLVN</sequence>
<comment type="caution">
    <text evidence="1">The sequence shown here is derived from an EMBL/GenBank/DDBJ whole genome shotgun (WGS) entry which is preliminary data.</text>
</comment>
<evidence type="ECO:0000313" key="1">
    <source>
        <dbReference type="EMBL" id="MDA0177744.1"/>
    </source>
</evidence>
<keyword evidence="2" id="KW-1185">Reference proteome</keyword>
<gene>
    <name evidence="1" type="ORF">OOZ35_09600</name>
</gene>
<accession>A0ABT4S0Z0</accession>
<dbReference type="RefSeq" id="WP_106687897.1">
    <property type="nucleotide sequence ID" value="NZ_CAXQEU010000098.1"/>
</dbReference>